<dbReference type="InterPro" id="IPR012939">
    <property type="entry name" value="Glyco_hydro_92"/>
</dbReference>
<name>A0A6G3XVK0_9ACTN</name>
<dbReference type="Gene3D" id="1.20.1050.60">
    <property type="entry name" value="alpha-1,2-mannosidase"/>
    <property type="match status" value="1"/>
</dbReference>
<dbReference type="Pfam" id="PF07971">
    <property type="entry name" value="Glyco_hydro_92"/>
    <property type="match status" value="1"/>
</dbReference>
<sequence length="87" mass="9870">DQLTTLYSSLYRLYLYPNSGHEKVKGKNRYASPFSKATGENTPTRTGAKIVDGEVYVNNGFWDTYRTTWPAYSFFSPKKAGKLVDGF</sequence>
<keyword evidence="2" id="KW-0378">Hydrolase</keyword>
<feature type="domain" description="Glycosyl hydrolase family 92" evidence="1">
    <location>
        <begin position="1"/>
        <end position="86"/>
    </location>
</feature>
<proteinExistence type="predicted"/>
<accession>A0A6G3XVK0</accession>
<gene>
    <name evidence="2" type="ORF">G3M58_85595</name>
</gene>
<feature type="non-terminal residue" evidence="2">
    <location>
        <position position="87"/>
    </location>
</feature>
<comment type="caution">
    <text evidence="2">The sequence shown here is derived from an EMBL/GenBank/DDBJ whole genome shotgun (WGS) entry which is preliminary data.</text>
</comment>
<dbReference type="AlphaFoldDB" id="A0A6G3XVK0"/>
<organism evidence="2">
    <name type="scientific">Streptomyces sp. SID7499</name>
    <dbReference type="NCBI Taxonomy" id="2706086"/>
    <lineage>
        <taxon>Bacteria</taxon>
        <taxon>Bacillati</taxon>
        <taxon>Actinomycetota</taxon>
        <taxon>Actinomycetes</taxon>
        <taxon>Kitasatosporales</taxon>
        <taxon>Streptomycetaceae</taxon>
        <taxon>Streptomyces</taxon>
    </lineage>
</organism>
<evidence type="ECO:0000313" key="2">
    <source>
        <dbReference type="EMBL" id="NEE21530.1"/>
    </source>
</evidence>
<protein>
    <submittedName>
        <fullName evidence="2">Glycoside hydrolase family 92 protein</fullName>
    </submittedName>
</protein>
<reference evidence="2" key="1">
    <citation type="submission" date="2020-01" db="EMBL/GenBank/DDBJ databases">
        <title>Insect and environment-associated Actinomycetes.</title>
        <authorList>
            <person name="Currrie C."/>
            <person name="Chevrette M."/>
            <person name="Carlson C."/>
            <person name="Stubbendieck R."/>
            <person name="Wendt-Pienkowski E."/>
        </authorList>
    </citation>
    <scope>NUCLEOTIDE SEQUENCE</scope>
    <source>
        <strain evidence="2">SID7499</strain>
    </source>
</reference>
<feature type="non-terminal residue" evidence="2">
    <location>
        <position position="1"/>
    </location>
</feature>
<dbReference type="GO" id="GO:0016787">
    <property type="term" value="F:hydrolase activity"/>
    <property type="evidence" value="ECO:0007669"/>
    <property type="project" value="UniProtKB-KW"/>
</dbReference>
<dbReference type="EMBL" id="JAAGMN010009197">
    <property type="protein sequence ID" value="NEE21530.1"/>
    <property type="molecule type" value="Genomic_DNA"/>
</dbReference>
<evidence type="ECO:0000259" key="1">
    <source>
        <dbReference type="Pfam" id="PF07971"/>
    </source>
</evidence>